<accession>A0AAW9SN48</accession>
<proteinExistence type="predicted"/>
<dbReference type="Proteomes" id="UP001428774">
    <property type="component" value="Unassembled WGS sequence"/>
</dbReference>
<feature type="compositionally biased region" description="Basic and acidic residues" evidence="1">
    <location>
        <begin position="34"/>
        <end position="49"/>
    </location>
</feature>
<feature type="region of interest" description="Disordered" evidence="1">
    <location>
        <begin position="1"/>
        <end position="61"/>
    </location>
</feature>
<evidence type="ECO:0000313" key="2">
    <source>
        <dbReference type="EMBL" id="MEN9062945.1"/>
    </source>
</evidence>
<protein>
    <submittedName>
        <fullName evidence="2">Uncharacterized protein</fullName>
    </submittedName>
</protein>
<comment type="caution">
    <text evidence="2">The sequence shown here is derived from an EMBL/GenBank/DDBJ whole genome shotgun (WGS) entry which is preliminary data.</text>
</comment>
<organism evidence="2 3">
    <name type="scientific">Ponticoccus litoralis</name>
    <dbReference type="NCBI Taxonomy" id="422297"/>
    <lineage>
        <taxon>Bacteria</taxon>
        <taxon>Pseudomonadati</taxon>
        <taxon>Pseudomonadota</taxon>
        <taxon>Alphaproteobacteria</taxon>
        <taxon>Rhodobacterales</taxon>
        <taxon>Roseobacteraceae</taxon>
        <taxon>Ponticoccus</taxon>
    </lineage>
</organism>
<evidence type="ECO:0000313" key="3">
    <source>
        <dbReference type="Proteomes" id="UP001428774"/>
    </source>
</evidence>
<name>A0AAW9SN48_9RHOB</name>
<sequence>MTNDAATGMTTHQGMSTQDRATGAALQDGATGKSTHDRAKGARRAERGCRPARPAAVGITP</sequence>
<keyword evidence="3" id="KW-1185">Reference proteome</keyword>
<dbReference type="AlphaFoldDB" id="A0AAW9SN48"/>
<gene>
    <name evidence="2" type="ORF">ABFB10_20145</name>
</gene>
<dbReference type="EMBL" id="JBDNCH010000002">
    <property type="protein sequence ID" value="MEN9062945.1"/>
    <property type="molecule type" value="Genomic_DNA"/>
</dbReference>
<evidence type="ECO:0000256" key="1">
    <source>
        <dbReference type="SAM" id="MobiDB-lite"/>
    </source>
</evidence>
<dbReference type="RefSeq" id="WP_347167874.1">
    <property type="nucleotide sequence ID" value="NZ_JBDNCH010000002.1"/>
</dbReference>
<feature type="compositionally biased region" description="Polar residues" evidence="1">
    <location>
        <begin position="1"/>
        <end position="20"/>
    </location>
</feature>
<reference evidence="2 3" key="1">
    <citation type="submission" date="2024-05" db="EMBL/GenBank/DDBJ databases">
        <title>Genome sequence of Ponticoccus litoralis KCCM 90028.</title>
        <authorList>
            <person name="Kim J.M."/>
            <person name="Lee J.K."/>
            <person name="Choi B.J."/>
            <person name="Bayburt H."/>
            <person name="Baek J.H."/>
            <person name="Jeon C.O."/>
        </authorList>
    </citation>
    <scope>NUCLEOTIDE SEQUENCE [LARGE SCALE GENOMIC DNA]</scope>
    <source>
        <strain evidence="2 3">KCCM 90028</strain>
    </source>
</reference>